<dbReference type="PANTHER" id="PTHR35848:SF6">
    <property type="entry name" value="CUPIN TYPE-2 DOMAIN-CONTAINING PROTEIN"/>
    <property type="match status" value="1"/>
</dbReference>
<dbReference type="EMBL" id="JAMZFW010000003">
    <property type="protein sequence ID" value="MCP1101489.1"/>
    <property type="molecule type" value="Genomic_DNA"/>
</dbReference>
<evidence type="ECO:0000259" key="2">
    <source>
        <dbReference type="Pfam" id="PF07883"/>
    </source>
</evidence>
<protein>
    <submittedName>
        <fullName evidence="3">Cupin domain-containing protein</fullName>
    </submittedName>
</protein>
<dbReference type="SUPFAM" id="SSF51182">
    <property type="entry name" value="RmlC-like cupins"/>
    <property type="match status" value="1"/>
</dbReference>
<gene>
    <name evidence="3" type="ORF">NK125_03555</name>
</gene>
<proteinExistence type="predicted"/>
<dbReference type="Gene3D" id="2.60.120.10">
    <property type="entry name" value="Jelly Rolls"/>
    <property type="match status" value="1"/>
</dbReference>
<dbReference type="Pfam" id="PF07883">
    <property type="entry name" value="Cupin_2"/>
    <property type="match status" value="1"/>
</dbReference>
<dbReference type="PANTHER" id="PTHR35848">
    <property type="entry name" value="OXALATE-BINDING PROTEIN"/>
    <property type="match status" value="1"/>
</dbReference>
<evidence type="ECO:0000256" key="1">
    <source>
        <dbReference type="ARBA" id="ARBA00022723"/>
    </source>
</evidence>
<dbReference type="Proteomes" id="UP001523566">
    <property type="component" value="Unassembled WGS sequence"/>
</dbReference>
<evidence type="ECO:0000313" key="3">
    <source>
        <dbReference type="EMBL" id="MCP1101489.1"/>
    </source>
</evidence>
<accession>A0ABT1E6P6</accession>
<dbReference type="InterPro" id="IPR013096">
    <property type="entry name" value="Cupin_2"/>
</dbReference>
<evidence type="ECO:0000313" key="4">
    <source>
        <dbReference type="Proteomes" id="UP001523566"/>
    </source>
</evidence>
<sequence>MRTSTVIKQNLHGGEGQVSVKNILTENEMKDKCGLFGEIVIEPGASLGFHMHEGESETYYILSGEGIYDDNGTTYPVGPGEVTFTPSGSGHGMVNSGSEDLVFMALIIKD</sequence>
<feature type="domain" description="Cupin type-2" evidence="2">
    <location>
        <begin position="39"/>
        <end position="105"/>
    </location>
</feature>
<reference evidence="3 4" key="1">
    <citation type="journal article" date="2022" name="Genome Biol. Evol.">
        <title>Host diet, physiology and behaviors set the stage for Lachnospiraceae cladogenesis.</title>
        <authorList>
            <person name="Vera-Ponce De Leon A."/>
            <person name="Schneider M."/>
            <person name="Jahnes B.C."/>
            <person name="Sadowski V."/>
            <person name="Camuy-Velez L.A."/>
            <person name="Duan J."/>
            <person name="Sabree Z.L."/>
        </authorList>
    </citation>
    <scope>NUCLEOTIDE SEQUENCE [LARGE SCALE GENOMIC DNA]</scope>
    <source>
        <strain evidence="3 4">PAL113</strain>
    </source>
</reference>
<comment type="caution">
    <text evidence="3">The sequence shown here is derived from an EMBL/GenBank/DDBJ whole genome shotgun (WGS) entry which is preliminary data.</text>
</comment>
<organism evidence="3 4">
    <name type="scientific">Aequitasia blattaphilus</name>
    <dbReference type="NCBI Taxonomy" id="2949332"/>
    <lineage>
        <taxon>Bacteria</taxon>
        <taxon>Bacillati</taxon>
        <taxon>Bacillota</taxon>
        <taxon>Clostridia</taxon>
        <taxon>Lachnospirales</taxon>
        <taxon>Lachnospiraceae</taxon>
        <taxon>Aequitasia</taxon>
    </lineage>
</organism>
<name>A0ABT1E6P6_9FIRM</name>
<dbReference type="InterPro" id="IPR014710">
    <property type="entry name" value="RmlC-like_jellyroll"/>
</dbReference>
<keyword evidence="1" id="KW-0479">Metal-binding</keyword>
<dbReference type="InterPro" id="IPR051610">
    <property type="entry name" value="GPI/OXD"/>
</dbReference>
<dbReference type="InterPro" id="IPR011051">
    <property type="entry name" value="RmlC_Cupin_sf"/>
</dbReference>
<dbReference type="CDD" id="cd02221">
    <property type="entry name" value="cupin_TM1287-like"/>
    <property type="match status" value="1"/>
</dbReference>
<keyword evidence="4" id="KW-1185">Reference proteome</keyword>
<dbReference type="RefSeq" id="WP_262065271.1">
    <property type="nucleotide sequence ID" value="NZ_JAMXOD010000003.1"/>
</dbReference>